<evidence type="ECO:0000313" key="2">
    <source>
        <dbReference type="Proteomes" id="UP000266188"/>
    </source>
</evidence>
<dbReference type="EMBL" id="MVGC01000027">
    <property type="protein sequence ID" value="RJE26225.1"/>
    <property type="molecule type" value="Genomic_DNA"/>
</dbReference>
<keyword evidence="2" id="KW-1185">Reference proteome</keyword>
<protein>
    <submittedName>
        <fullName evidence="1">Uncharacterized protein</fullName>
    </submittedName>
</protein>
<comment type="caution">
    <text evidence="1">The sequence shown here is derived from an EMBL/GenBank/DDBJ whole genome shotgun (WGS) entry which is preliminary data.</text>
</comment>
<reference evidence="2" key="1">
    <citation type="submission" date="2017-02" db="EMBL/GenBank/DDBJ databases">
        <authorList>
            <person name="Tafer H."/>
            <person name="Lopandic K."/>
        </authorList>
    </citation>
    <scope>NUCLEOTIDE SEQUENCE [LARGE SCALE GENOMIC DNA]</scope>
    <source>
        <strain evidence="2">CBS 366.77</strain>
    </source>
</reference>
<name>A0A3A3A8D1_9EURO</name>
<organism evidence="1 2">
    <name type="scientific">Aspergillus sclerotialis</name>
    <dbReference type="NCBI Taxonomy" id="2070753"/>
    <lineage>
        <taxon>Eukaryota</taxon>
        <taxon>Fungi</taxon>
        <taxon>Dikarya</taxon>
        <taxon>Ascomycota</taxon>
        <taxon>Pezizomycotina</taxon>
        <taxon>Eurotiomycetes</taxon>
        <taxon>Eurotiomycetidae</taxon>
        <taxon>Eurotiales</taxon>
        <taxon>Aspergillaceae</taxon>
        <taxon>Aspergillus</taxon>
        <taxon>Aspergillus subgen. Polypaecilum</taxon>
    </lineage>
</organism>
<dbReference type="Proteomes" id="UP000266188">
    <property type="component" value="Unassembled WGS sequence"/>
</dbReference>
<accession>A0A3A3A8D1</accession>
<dbReference type="STRING" id="2070753.A0A3A3A8D1"/>
<sequence>MNRTERTQEVNRGANISLGAGAGSAANASFAFKWGLVETKKRVDEATLTGIKTVIDRGVPPPNAARWSMTESKNDKYGVPSYLQLAILVKRTSNKKFRGWVDVTSRVDYKYDMEKRRGAIDPITFDPELPPQGGLEGIDANNLGQVDLKQFMLIQSGPLSV</sequence>
<dbReference type="AlphaFoldDB" id="A0A3A3A8D1"/>
<gene>
    <name evidence="1" type="ORF">PHISCL_01473</name>
</gene>
<evidence type="ECO:0000313" key="1">
    <source>
        <dbReference type="EMBL" id="RJE26225.1"/>
    </source>
</evidence>
<proteinExistence type="predicted"/>
<dbReference type="OrthoDB" id="3796612at2759"/>